<dbReference type="AlphaFoldDB" id="A0A7J7HV58"/>
<keyword evidence="1" id="KW-0732">Signal</keyword>
<evidence type="ECO:0000313" key="3">
    <source>
        <dbReference type="Proteomes" id="UP000593564"/>
    </source>
</evidence>
<accession>A0A7J7HV58</accession>
<reference evidence="2 3" key="2">
    <citation type="submission" date="2020-07" db="EMBL/GenBank/DDBJ databases">
        <title>Genome assembly of wild tea tree DASZ reveals pedigree and selection history of tea varieties.</title>
        <authorList>
            <person name="Zhang W."/>
        </authorList>
    </citation>
    <scope>NUCLEOTIDE SEQUENCE [LARGE SCALE GENOMIC DNA]</scope>
    <source>
        <strain evidence="3">cv. G240</strain>
        <tissue evidence="2">Leaf</tissue>
    </source>
</reference>
<comment type="caution">
    <text evidence="2">The sequence shown here is derived from an EMBL/GenBank/DDBJ whole genome shotgun (WGS) entry which is preliminary data.</text>
</comment>
<dbReference type="EMBL" id="JACBKZ010000002">
    <property type="protein sequence ID" value="KAF5956529.1"/>
    <property type="molecule type" value="Genomic_DNA"/>
</dbReference>
<dbReference type="Proteomes" id="UP000593564">
    <property type="component" value="Unassembled WGS sequence"/>
</dbReference>
<evidence type="ECO:0000313" key="2">
    <source>
        <dbReference type="EMBL" id="KAF5956529.1"/>
    </source>
</evidence>
<organism evidence="2 3">
    <name type="scientific">Camellia sinensis</name>
    <name type="common">Tea plant</name>
    <name type="synonym">Thea sinensis</name>
    <dbReference type="NCBI Taxonomy" id="4442"/>
    <lineage>
        <taxon>Eukaryota</taxon>
        <taxon>Viridiplantae</taxon>
        <taxon>Streptophyta</taxon>
        <taxon>Embryophyta</taxon>
        <taxon>Tracheophyta</taxon>
        <taxon>Spermatophyta</taxon>
        <taxon>Magnoliopsida</taxon>
        <taxon>eudicotyledons</taxon>
        <taxon>Gunneridae</taxon>
        <taxon>Pentapetalae</taxon>
        <taxon>asterids</taxon>
        <taxon>Ericales</taxon>
        <taxon>Theaceae</taxon>
        <taxon>Camellia</taxon>
    </lineage>
</organism>
<reference evidence="3" key="1">
    <citation type="journal article" date="2020" name="Nat. Commun.">
        <title>Genome assembly of wild tea tree DASZ reveals pedigree and selection history of tea varieties.</title>
        <authorList>
            <person name="Zhang W."/>
            <person name="Zhang Y."/>
            <person name="Qiu H."/>
            <person name="Guo Y."/>
            <person name="Wan H."/>
            <person name="Zhang X."/>
            <person name="Scossa F."/>
            <person name="Alseekh S."/>
            <person name="Zhang Q."/>
            <person name="Wang P."/>
            <person name="Xu L."/>
            <person name="Schmidt M.H."/>
            <person name="Jia X."/>
            <person name="Li D."/>
            <person name="Zhu A."/>
            <person name="Guo F."/>
            <person name="Chen W."/>
            <person name="Ni D."/>
            <person name="Usadel B."/>
            <person name="Fernie A.R."/>
            <person name="Wen W."/>
        </authorList>
    </citation>
    <scope>NUCLEOTIDE SEQUENCE [LARGE SCALE GENOMIC DNA]</scope>
    <source>
        <strain evidence="3">cv. G240</strain>
    </source>
</reference>
<feature type="signal peptide" evidence="1">
    <location>
        <begin position="1"/>
        <end position="24"/>
    </location>
</feature>
<proteinExistence type="predicted"/>
<protein>
    <submittedName>
        <fullName evidence="2">Uncharacterized protein</fullName>
    </submittedName>
</protein>
<name>A0A7J7HV58_CAMSI</name>
<sequence>MEDRLRRLMMVVLVLGMVVVVVFGSKICEERPVTCESKHAVVVVKIAERIPSSNTIPPALRSDLMQHLDQSAP</sequence>
<evidence type="ECO:0000256" key="1">
    <source>
        <dbReference type="SAM" id="SignalP"/>
    </source>
</evidence>
<keyword evidence="3" id="KW-1185">Reference proteome</keyword>
<gene>
    <name evidence="2" type="ORF">HYC85_003754</name>
</gene>
<feature type="chain" id="PRO_5029626140" evidence="1">
    <location>
        <begin position="25"/>
        <end position="73"/>
    </location>
</feature>